<dbReference type="STRING" id="1220579.GCA_001571345_01057"/>
<protein>
    <submittedName>
        <fullName evidence="2">Uncharacterized protein</fullName>
    </submittedName>
</protein>
<organism evidence="2 3">
    <name type="scientific">Komagataeibacter xylinus</name>
    <name type="common">Gluconacetobacter xylinus</name>
    <dbReference type="NCBI Taxonomy" id="28448"/>
    <lineage>
        <taxon>Bacteria</taxon>
        <taxon>Pseudomonadati</taxon>
        <taxon>Pseudomonadota</taxon>
        <taxon>Alphaproteobacteria</taxon>
        <taxon>Acetobacterales</taxon>
        <taxon>Acetobacteraceae</taxon>
        <taxon>Komagataeibacter</taxon>
    </lineage>
</organism>
<evidence type="ECO:0000256" key="1">
    <source>
        <dbReference type="SAM" id="MobiDB-lite"/>
    </source>
</evidence>
<dbReference type="Proteomes" id="UP000248257">
    <property type="component" value="Unassembled WGS sequence"/>
</dbReference>
<name>A0A318PK85_KOMXY</name>
<dbReference type="RefSeq" id="WP_061272595.1">
    <property type="nucleotide sequence ID" value="NZ_CBCRXN010000007.1"/>
</dbReference>
<proteinExistence type="predicted"/>
<dbReference type="EMBL" id="NKUC01000007">
    <property type="protein sequence ID" value="PYD57650.1"/>
    <property type="molecule type" value="Genomic_DNA"/>
</dbReference>
<evidence type="ECO:0000313" key="3">
    <source>
        <dbReference type="Proteomes" id="UP000248257"/>
    </source>
</evidence>
<gene>
    <name evidence="2" type="ORF">CFR75_05190</name>
</gene>
<keyword evidence="3" id="KW-1185">Reference proteome</keyword>
<evidence type="ECO:0000313" key="2">
    <source>
        <dbReference type="EMBL" id="PYD57650.1"/>
    </source>
</evidence>
<reference evidence="2 3" key="1">
    <citation type="submission" date="2017-07" db="EMBL/GenBank/DDBJ databases">
        <title>A draft genome sequence of Komagataeibacter xylinus LMG 1515.</title>
        <authorList>
            <person name="Skraban J."/>
            <person name="Cleenwerck I."/>
            <person name="Vandamme P."/>
            <person name="Trcek J."/>
        </authorList>
    </citation>
    <scope>NUCLEOTIDE SEQUENCE [LARGE SCALE GENOMIC DNA]</scope>
    <source>
        <strain evidence="2 3">LMG 1515</strain>
    </source>
</reference>
<feature type="compositionally biased region" description="Low complexity" evidence="1">
    <location>
        <begin position="1"/>
        <end position="20"/>
    </location>
</feature>
<feature type="region of interest" description="Disordered" evidence="1">
    <location>
        <begin position="1"/>
        <end position="24"/>
    </location>
</feature>
<accession>A0A318PK85</accession>
<dbReference type="InterPro" id="IPR025148">
    <property type="entry name" value="AtzG-like"/>
</dbReference>
<dbReference type="AlphaFoldDB" id="A0A318PK85"/>
<dbReference type="Pfam" id="PF13318">
    <property type="entry name" value="AtzG-like"/>
    <property type="match status" value="1"/>
</dbReference>
<dbReference type="OrthoDB" id="7220951at2"/>
<sequence>MSSAVSLSPSAPGVAGAGASTDHKVPPVADMARMIGLTIPVACLPDVVANTALLQGYADLVAGFVLPDDCEPAYEYAP</sequence>
<comment type="caution">
    <text evidence="2">The sequence shown here is derived from an EMBL/GenBank/DDBJ whole genome shotgun (WGS) entry which is preliminary data.</text>
</comment>